<keyword evidence="3" id="KW-0560">Oxidoreductase</keyword>
<keyword evidence="7" id="KW-1185">Reference proteome</keyword>
<protein>
    <submittedName>
        <fullName evidence="6">Alcohol dehydrogenase catalytic domain-containing protein</fullName>
    </submittedName>
</protein>
<evidence type="ECO:0000256" key="2">
    <source>
        <dbReference type="ARBA" id="ARBA00022833"/>
    </source>
</evidence>
<keyword evidence="1" id="KW-0479">Metal-binding</keyword>
<evidence type="ECO:0000256" key="1">
    <source>
        <dbReference type="ARBA" id="ARBA00022723"/>
    </source>
</evidence>
<dbReference type="InterPro" id="IPR011032">
    <property type="entry name" value="GroES-like_sf"/>
</dbReference>
<dbReference type="Proteomes" id="UP001163624">
    <property type="component" value="Chromosome"/>
</dbReference>
<dbReference type="InterPro" id="IPR050129">
    <property type="entry name" value="Zn_alcohol_dh"/>
</dbReference>
<proteinExistence type="predicted"/>
<evidence type="ECO:0000256" key="4">
    <source>
        <dbReference type="SAM" id="Phobius"/>
    </source>
</evidence>
<keyword evidence="4" id="KW-1133">Transmembrane helix</keyword>
<name>A0ABY6ZQH1_9PSED</name>
<dbReference type="EMBL" id="CP113432">
    <property type="protein sequence ID" value="WAI47031.1"/>
    <property type="molecule type" value="Genomic_DNA"/>
</dbReference>
<sequence length="368" mass="38815">MTTMTAARLHEIGGKFSFDQVALPQPGPHDVLVKVATCGVIPNLLNVTRHFPEWYPFLPLPHLPAIFGLDAAGTVTAVGEAVRGFSVGDRVYVNPGLGCGQCRFCRQGEAARCDAYTFMGYFGFGAGSSELFRQYPYAGYGEYLTAPANNLVRLPDSLSFAHAARLGYLGTAYAGLKKAALGPGQSLLVLGASGILGVGAALLGLAFGATRVLVAARDEAALEKLRQVDPARVVPIHIGSGDLREQILAAQPGGVDAMIDTLGAKAPAQLSVDSMQAVTRGGRIVQVGGVAGPIPIDPHPFMCAQLQYIGSLWFSVEEGEELSRLLGGGLVDLSLLQSRAYPLERLNEALEDIQTQGDGFSNFHIVHG</sequence>
<feature type="transmembrane region" description="Helical" evidence="4">
    <location>
        <begin position="187"/>
        <end position="209"/>
    </location>
</feature>
<keyword evidence="4" id="KW-0812">Transmembrane</keyword>
<organism evidence="6 7">
    <name type="scientific">Pseudomonas triclosanedens</name>
    <dbReference type="NCBI Taxonomy" id="2961893"/>
    <lineage>
        <taxon>Bacteria</taxon>
        <taxon>Pseudomonadati</taxon>
        <taxon>Pseudomonadota</taxon>
        <taxon>Gammaproteobacteria</taxon>
        <taxon>Pseudomonadales</taxon>
        <taxon>Pseudomonadaceae</taxon>
        <taxon>Pseudomonas</taxon>
    </lineage>
</organism>
<keyword evidence="2" id="KW-0862">Zinc</keyword>
<dbReference type="RefSeq" id="WP_254476382.1">
    <property type="nucleotide sequence ID" value="NZ_CP113432.1"/>
</dbReference>
<dbReference type="SMART" id="SM00829">
    <property type="entry name" value="PKS_ER"/>
    <property type="match status" value="1"/>
</dbReference>
<dbReference type="InterPro" id="IPR020843">
    <property type="entry name" value="ER"/>
</dbReference>
<dbReference type="Pfam" id="PF08240">
    <property type="entry name" value="ADH_N"/>
    <property type="match status" value="1"/>
</dbReference>
<dbReference type="InterPro" id="IPR013154">
    <property type="entry name" value="ADH-like_N"/>
</dbReference>
<evidence type="ECO:0000313" key="6">
    <source>
        <dbReference type="EMBL" id="WAI47031.1"/>
    </source>
</evidence>
<evidence type="ECO:0000256" key="3">
    <source>
        <dbReference type="ARBA" id="ARBA00023002"/>
    </source>
</evidence>
<dbReference type="InterPro" id="IPR013149">
    <property type="entry name" value="ADH-like_C"/>
</dbReference>
<feature type="domain" description="Enoyl reductase (ER)" evidence="5">
    <location>
        <begin position="13"/>
        <end position="358"/>
    </location>
</feature>
<dbReference type="SUPFAM" id="SSF50129">
    <property type="entry name" value="GroES-like"/>
    <property type="match status" value="1"/>
</dbReference>
<dbReference type="Gene3D" id="3.90.180.10">
    <property type="entry name" value="Medium-chain alcohol dehydrogenases, catalytic domain"/>
    <property type="match status" value="1"/>
</dbReference>
<accession>A0ABY6ZQH1</accession>
<reference evidence="6" key="1">
    <citation type="submission" date="2022-11" db="EMBL/GenBank/DDBJ databases">
        <title>Pseudomonas triclosanedens sp. nov., a triclosan degrader isolated from activated sludge.</title>
        <authorList>
            <person name="Yin Y."/>
            <person name="Lu Z."/>
        </authorList>
    </citation>
    <scope>NUCLEOTIDE SEQUENCE</scope>
    <source>
        <strain evidence="6">ZM23</strain>
    </source>
</reference>
<dbReference type="SUPFAM" id="SSF51735">
    <property type="entry name" value="NAD(P)-binding Rossmann-fold domains"/>
    <property type="match status" value="1"/>
</dbReference>
<evidence type="ECO:0000259" key="5">
    <source>
        <dbReference type="SMART" id="SM00829"/>
    </source>
</evidence>
<keyword evidence="4" id="KW-0472">Membrane</keyword>
<gene>
    <name evidence="6" type="ORF">OU419_14700</name>
</gene>
<dbReference type="PANTHER" id="PTHR43401">
    <property type="entry name" value="L-THREONINE 3-DEHYDROGENASE"/>
    <property type="match status" value="1"/>
</dbReference>
<evidence type="ECO:0000313" key="7">
    <source>
        <dbReference type="Proteomes" id="UP001163624"/>
    </source>
</evidence>
<dbReference type="Pfam" id="PF00107">
    <property type="entry name" value="ADH_zinc_N"/>
    <property type="match status" value="1"/>
</dbReference>
<dbReference type="InterPro" id="IPR036291">
    <property type="entry name" value="NAD(P)-bd_dom_sf"/>
</dbReference>
<dbReference type="PANTHER" id="PTHR43401:SF2">
    <property type="entry name" value="L-THREONINE 3-DEHYDROGENASE"/>
    <property type="match status" value="1"/>
</dbReference>